<dbReference type="SUPFAM" id="SSF81271">
    <property type="entry name" value="TGS-like"/>
    <property type="match status" value="1"/>
</dbReference>
<dbReference type="Gene3D" id="3.10.20.30">
    <property type="match status" value="1"/>
</dbReference>
<dbReference type="GeneID" id="54119602"/>
<dbReference type="EMBL" id="FNYK01000036">
    <property type="protein sequence ID" value="SEI93794.1"/>
    <property type="molecule type" value="Genomic_DNA"/>
</dbReference>
<dbReference type="PRINTS" id="PR00326">
    <property type="entry name" value="GTP1OBG"/>
</dbReference>
<dbReference type="InterPro" id="IPR006073">
    <property type="entry name" value="GTP-bd"/>
</dbReference>
<comment type="function">
    <text evidence="5">ATPase that binds to both the 70S ribosome and the 50S ribosomal subunit in a nucleotide-independent manner.</text>
</comment>
<dbReference type="GO" id="GO:0005737">
    <property type="term" value="C:cytoplasm"/>
    <property type="evidence" value="ECO:0007669"/>
    <property type="project" value="TreeGrafter"/>
</dbReference>
<keyword evidence="9" id="KW-1185">Reference proteome</keyword>
<dbReference type="Pfam" id="PF01926">
    <property type="entry name" value="MMR_HSR1"/>
    <property type="match status" value="1"/>
</dbReference>
<dbReference type="GO" id="GO:0046872">
    <property type="term" value="F:metal ion binding"/>
    <property type="evidence" value="ECO:0007669"/>
    <property type="project" value="UniProtKB-KW"/>
</dbReference>
<sequence length="366" mass="41027">MALTAGIVGLPNVGKSTLFNAITNSQVEAANYPFATIDPNVGVVEVPDHRLDDLAKLFNPKKVIHTTFEFTDIAGLVKGASRGEGLGNKFLANIRETDAICEVVRCFRDKDITHVDGSVDPVRDVETINLELVMADLETVDKRIEKLERKAKSGEKDAQEEMAVLTPIKETLEAGKSARVLEFDKDEMVYVNQYNLLSIKPIIYVANMGEEDIENPEDNPYYLQLKEYATNEGADVIPICAKIESELAGLDEEDRAIFMEDLGIEESGLDKLIRETYHLLNLKTFFTVGPDECRAWTFTDGMTAPQMAGKIHTDFERGFIRAETYSYDDMMTYKSENALREAGKIRQEGKTYVGKDGDVMFFKFNV</sequence>
<dbReference type="GO" id="GO:0005525">
    <property type="term" value="F:GTP binding"/>
    <property type="evidence" value="ECO:0007669"/>
    <property type="project" value="InterPro"/>
</dbReference>
<dbReference type="FunFam" id="3.10.20.30:FF:000001">
    <property type="entry name" value="Ribosome-binding ATPase YchF"/>
    <property type="match status" value="1"/>
</dbReference>
<evidence type="ECO:0000256" key="4">
    <source>
        <dbReference type="ARBA" id="ARBA00022842"/>
    </source>
</evidence>
<dbReference type="SUPFAM" id="SSF52540">
    <property type="entry name" value="P-loop containing nucleoside triphosphate hydrolases"/>
    <property type="match status" value="1"/>
</dbReference>
<dbReference type="AlphaFoldDB" id="A0A1H6UT00"/>
<dbReference type="Gene3D" id="1.10.150.300">
    <property type="entry name" value="TGS-like domain"/>
    <property type="match status" value="1"/>
</dbReference>
<dbReference type="Pfam" id="PF06071">
    <property type="entry name" value="YchF-GTPase_C"/>
    <property type="match status" value="1"/>
</dbReference>
<dbReference type="PROSITE" id="PS51710">
    <property type="entry name" value="G_OBG"/>
    <property type="match status" value="1"/>
</dbReference>
<dbReference type="InterPro" id="IPR031167">
    <property type="entry name" value="G_OBG"/>
</dbReference>
<dbReference type="CDD" id="cd01900">
    <property type="entry name" value="YchF"/>
    <property type="match status" value="1"/>
</dbReference>
<keyword evidence="1" id="KW-0479">Metal-binding</keyword>
<evidence type="ECO:0000256" key="5">
    <source>
        <dbReference type="HAMAP-Rule" id="MF_00944"/>
    </source>
</evidence>
<dbReference type="FunFam" id="1.10.150.300:FF:000001">
    <property type="entry name" value="Ribosome-binding ATPase YchF"/>
    <property type="match status" value="1"/>
</dbReference>
<dbReference type="Gene3D" id="3.40.50.300">
    <property type="entry name" value="P-loop containing nucleotide triphosphate hydrolases"/>
    <property type="match status" value="1"/>
</dbReference>
<keyword evidence="3 5" id="KW-0067">ATP-binding</keyword>
<dbReference type="Proteomes" id="UP000183028">
    <property type="component" value="Unassembled WGS sequence"/>
</dbReference>
<feature type="domain" description="OBG-type G" evidence="7">
    <location>
        <begin position="3"/>
        <end position="259"/>
    </location>
</feature>
<name>A0A1H6UT00_9FIRM</name>
<dbReference type="RefSeq" id="WP_033162197.1">
    <property type="nucleotide sequence ID" value="NZ_CACVPP010000031.1"/>
</dbReference>
<evidence type="ECO:0000256" key="1">
    <source>
        <dbReference type="ARBA" id="ARBA00022723"/>
    </source>
</evidence>
<dbReference type="eggNOG" id="COG0012">
    <property type="taxonomic scope" value="Bacteria"/>
</dbReference>
<dbReference type="CDD" id="cd04867">
    <property type="entry name" value="TGS_YchF_OLA1"/>
    <property type="match status" value="1"/>
</dbReference>
<evidence type="ECO:0000313" key="9">
    <source>
        <dbReference type="Proteomes" id="UP000183028"/>
    </source>
</evidence>
<dbReference type="PANTHER" id="PTHR23305:SF18">
    <property type="entry name" value="OBG-TYPE G DOMAIN-CONTAINING PROTEIN"/>
    <property type="match status" value="1"/>
</dbReference>
<dbReference type="InterPro" id="IPR012676">
    <property type="entry name" value="TGS-like"/>
</dbReference>
<feature type="binding site" evidence="5">
    <location>
        <begin position="12"/>
        <end position="17"/>
    </location>
    <ligand>
        <name>ATP</name>
        <dbReference type="ChEBI" id="CHEBI:30616"/>
    </ligand>
</feature>
<protein>
    <recommendedName>
        <fullName evidence="5">Ribosome-binding ATPase YchF</fullName>
    </recommendedName>
</protein>
<feature type="coiled-coil region" evidence="6">
    <location>
        <begin position="130"/>
        <end position="164"/>
    </location>
</feature>
<dbReference type="PANTHER" id="PTHR23305">
    <property type="entry name" value="OBG GTPASE FAMILY"/>
    <property type="match status" value="1"/>
</dbReference>
<dbReference type="HAMAP" id="MF_00944">
    <property type="entry name" value="YchF_OLA1_ATPase"/>
    <property type="match status" value="1"/>
</dbReference>
<dbReference type="STRING" id="322505.SAMN04487836_12326"/>
<dbReference type="GO" id="GO:0043023">
    <property type="term" value="F:ribosomal large subunit binding"/>
    <property type="evidence" value="ECO:0007669"/>
    <property type="project" value="UniProtKB-UniRule"/>
</dbReference>
<dbReference type="GO" id="GO:0016887">
    <property type="term" value="F:ATP hydrolysis activity"/>
    <property type="evidence" value="ECO:0007669"/>
    <property type="project" value="UniProtKB-UniRule"/>
</dbReference>
<reference evidence="9" key="1">
    <citation type="submission" date="2016-10" db="EMBL/GenBank/DDBJ databases">
        <authorList>
            <person name="Varghese N."/>
        </authorList>
    </citation>
    <scope>NUCLEOTIDE SEQUENCE [LARGE SCALE GENOMIC DNA]</scope>
    <source>
        <strain evidence="9">DSM 20406</strain>
    </source>
</reference>
<organism evidence="8 9">
    <name type="scientific">Sharpea azabuensis</name>
    <dbReference type="NCBI Taxonomy" id="322505"/>
    <lineage>
        <taxon>Bacteria</taxon>
        <taxon>Bacillati</taxon>
        <taxon>Bacillota</taxon>
        <taxon>Erysipelotrichia</taxon>
        <taxon>Erysipelotrichales</taxon>
        <taxon>Coprobacillaceae</taxon>
        <taxon>Sharpea</taxon>
    </lineage>
</organism>
<dbReference type="GO" id="GO:0005524">
    <property type="term" value="F:ATP binding"/>
    <property type="evidence" value="ECO:0007669"/>
    <property type="project" value="UniProtKB-UniRule"/>
</dbReference>
<evidence type="ECO:0000313" key="8">
    <source>
        <dbReference type="EMBL" id="SEI93794.1"/>
    </source>
</evidence>
<dbReference type="PIRSF" id="PIRSF006641">
    <property type="entry name" value="CHP00092"/>
    <property type="match status" value="1"/>
</dbReference>
<evidence type="ECO:0000259" key="7">
    <source>
        <dbReference type="PROSITE" id="PS51710"/>
    </source>
</evidence>
<accession>A0A1H6UT00</accession>
<dbReference type="InterPro" id="IPR004396">
    <property type="entry name" value="ATPase_YchF/OLA1"/>
</dbReference>
<evidence type="ECO:0000256" key="2">
    <source>
        <dbReference type="ARBA" id="ARBA00022741"/>
    </source>
</evidence>
<comment type="similarity">
    <text evidence="5">Belongs to the TRAFAC class OBG-HflX-like GTPase superfamily. OBG GTPase family. YchF/OLA1 subfamily.</text>
</comment>
<keyword evidence="4" id="KW-0460">Magnesium</keyword>
<dbReference type="NCBIfam" id="TIGR00092">
    <property type="entry name" value="redox-regulated ATPase YchF"/>
    <property type="match status" value="1"/>
</dbReference>
<dbReference type="InterPro" id="IPR041706">
    <property type="entry name" value="YchF_N"/>
</dbReference>
<proteinExistence type="inferred from homology"/>
<dbReference type="InterPro" id="IPR023192">
    <property type="entry name" value="TGS-like_dom_sf"/>
</dbReference>
<dbReference type="InterPro" id="IPR012675">
    <property type="entry name" value="Beta-grasp_dom_sf"/>
</dbReference>
<dbReference type="OrthoDB" id="9807318at2"/>
<gene>
    <name evidence="5" type="primary">ychF</name>
    <name evidence="8" type="ORF">SAMN04487834_103620</name>
</gene>
<evidence type="ECO:0000256" key="3">
    <source>
        <dbReference type="ARBA" id="ARBA00022840"/>
    </source>
</evidence>
<dbReference type="InterPro" id="IPR027417">
    <property type="entry name" value="P-loop_NTPase"/>
</dbReference>
<dbReference type="InterPro" id="IPR013029">
    <property type="entry name" value="YchF_C"/>
</dbReference>
<keyword evidence="6" id="KW-0175">Coiled coil</keyword>
<keyword evidence="2 5" id="KW-0547">Nucleotide-binding</keyword>
<evidence type="ECO:0000256" key="6">
    <source>
        <dbReference type="SAM" id="Coils"/>
    </source>
</evidence>